<proteinExistence type="predicted"/>
<gene>
    <name evidence="1" type="ORF">MGYG_06245</name>
</gene>
<dbReference type="Proteomes" id="UP000002669">
    <property type="component" value="Unassembled WGS sequence"/>
</dbReference>
<dbReference type="GeneID" id="10026951"/>
<dbReference type="EMBL" id="DS989826">
    <property type="protein sequence ID" value="EFR03243.1"/>
    <property type="molecule type" value="Genomic_DNA"/>
</dbReference>
<evidence type="ECO:0000313" key="1">
    <source>
        <dbReference type="EMBL" id="EFR03243.1"/>
    </source>
</evidence>
<dbReference type="InParanoid" id="E4UYR3"/>
<dbReference type="HOGENOM" id="CLU_601248_0_0_1"/>
<organism evidence="2">
    <name type="scientific">Arthroderma gypseum (strain ATCC MYA-4604 / CBS 118893)</name>
    <name type="common">Microsporum gypseum</name>
    <dbReference type="NCBI Taxonomy" id="535722"/>
    <lineage>
        <taxon>Eukaryota</taxon>
        <taxon>Fungi</taxon>
        <taxon>Dikarya</taxon>
        <taxon>Ascomycota</taxon>
        <taxon>Pezizomycotina</taxon>
        <taxon>Eurotiomycetes</taxon>
        <taxon>Eurotiomycetidae</taxon>
        <taxon>Onygenales</taxon>
        <taxon>Arthrodermataceae</taxon>
        <taxon>Nannizzia</taxon>
    </lineage>
</organism>
<dbReference type="OrthoDB" id="4171084at2759"/>
<dbReference type="AlphaFoldDB" id="E4UYR3"/>
<reference evidence="2" key="1">
    <citation type="journal article" date="2012" name="MBio">
        <title>Comparative genome analysis of Trichophyton rubrum and related dermatophytes reveals candidate genes involved in infection.</title>
        <authorList>
            <person name="Martinez D.A."/>
            <person name="Oliver B.G."/>
            <person name="Graeser Y."/>
            <person name="Goldberg J.M."/>
            <person name="Li W."/>
            <person name="Martinez-Rossi N.M."/>
            <person name="Monod M."/>
            <person name="Shelest E."/>
            <person name="Barton R.C."/>
            <person name="Birch E."/>
            <person name="Brakhage A.A."/>
            <person name="Chen Z."/>
            <person name="Gurr S.J."/>
            <person name="Heiman D."/>
            <person name="Heitman J."/>
            <person name="Kosti I."/>
            <person name="Rossi A."/>
            <person name="Saif S."/>
            <person name="Samalova M."/>
            <person name="Saunders C.W."/>
            <person name="Shea T."/>
            <person name="Summerbell R.C."/>
            <person name="Xu J."/>
            <person name="Young S."/>
            <person name="Zeng Q."/>
            <person name="Birren B.W."/>
            <person name="Cuomo C.A."/>
            <person name="White T.C."/>
        </authorList>
    </citation>
    <scope>NUCLEOTIDE SEQUENCE [LARGE SCALE GENOMIC DNA]</scope>
    <source>
        <strain evidence="2">ATCC MYA-4604 / CBS 118893</strain>
    </source>
</reference>
<dbReference type="STRING" id="535722.E4UYR3"/>
<protein>
    <submittedName>
        <fullName evidence="1">Uncharacterized protein</fullName>
    </submittedName>
</protein>
<sequence length="455" mass="51116">MDSCFQAPTEPSRDEVLQASTDRWRRVSGWTLLSKMYQVSLQTGTNRIQSCRSYWCIGEGNCHSNHLELDERLLFGIPTPTSCKIAGTIIQEGRTMNVHEDGFSAEAHARWGGVSGRTDQLPRQYCCLHSRSFSYGGVLAPGVGWEATISTMQRNYYSPWSVSNDTASGFLVRAVARDSGTHISVTSSEQAFEYLSRFCQRKKIQEQCLMGLATSLMFPTHNLTGVPVRLVSAESPIWQMEVSDDEKNADMEFTRTGPGTVFYLFNSAVPCVFCSQWLLPGIELLETLPRRQVAPVLSQYCPSLATWWTGAIFSGIHEYVFRMAKNATPPISHSSAWWTRSSQSFHCCTISTPSENKQIPRFQEALLLYLFEPLWDHEGPISPWRPIGTIGLRDAMIQVQIHSKCGSRHFLKYKHWSWSEASGEYQDTGYSCGSDVIGKQNLDITIGLAAPIEMN</sequence>
<accession>E4UYR3</accession>
<evidence type="ECO:0000313" key="2">
    <source>
        <dbReference type="Proteomes" id="UP000002669"/>
    </source>
</evidence>
<name>E4UYR3_ARTGP</name>
<dbReference type="RefSeq" id="XP_003171697.1">
    <property type="nucleotide sequence ID" value="XM_003171649.1"/>
</dbReference>
<keyword evidence="2" id="KW-1185">Reference proteome</keyword>
<dbReference type="VEuPathDB" id="FungiDB:MGYG_06245"/>